<evidence type="ECO:0000259" key="3">
    <source>
        <dbReference type="Pfam" id="PF26381"/>
    </source>
</evidence>
<dbReference type="Pfam" id="PF19557">
    <property type="entry name" value="DUF6079_1st"/>
    <property type="match status" value="1"/>
</dbReference>
<name>A0A0M8PF22_RHORH</name>
<organism evidence="5 6">
    <name type="scientific">Rhodococcus rhodochrous KG-21</name>
    <dbReference type="NCBI Taxonomy" id="1441923"/>
    <lineage>
        <taxon>Bacteria</taxon>
        <taxon>Bacillati</taxon>
        <taxon>Actinomycetota</taxon>
        <taxon>Actinomycetes</taxon>
        <taxon>Mycobacteriales</taxon>
        <taxon>Nocardiaceae</taxon>
        <taxon>Rhodococcus</taxon>
    </lineage>
</organism>
<dbReference type="AlphaFoldDB" id="A0A0M8PF22"/>
<dbReference type="InterPro" id="IPR058747">
    <property type="entry name" value="PglY_C"/>
</dbReference>
<dbReference type="PATRIC" id="fig|1441923.3.peg.3722"/>
<reference evidence="6" key="2">
    <citation type="submission" date="2015-01" db="EMBL/GenBank/DDBJ databases">
        <title>Draft genome sequence of potential hydrocarbon metabolising strain of Rhodococcus rhodochrous.</title>
        <authorList>
            <person name="Aggarwal R.K."/>
            <person name="Dawar C."/>
        </authorList>
    </citation>
    <scope>NUCLEOTIDE SEQUENCE [LARGE SCALE GENOMIC DNA]</scope>
    <source>
        <strain evidence="6">KG-21</strain>
    </source>
</reference>
<accession>A0A0M8PF22</accession>
<dbReference type="InterPro" id="IPR045725">
    <property type="entry name" value="DUF6079_N"/>
</dbReference>
<dbReference type="Pfam" id="PF26381">
    <property type="entry name" value="BREX_PglY_5th"/>
    <property type="match status" value="1"/>
</dbReference>
<feature type="domain" description="ATPase PglY 5th" evidence="3">
    <location>
        <begin position="854"/>
        <end position="953"/>
    </location>
</feature>
<reference evidence="5 6" key="1">
    <citation type="journal article" date="2015" name="Genome Announc.">
        <title>Draft Genome Sequence of Rhodococcus rhodochrous Strain KG-21, a Soil Isolate from Oil Fields of Krishna-Godavari Basin, India.</title>
        <authorList>
            <person name="Dawar C."/>
            <person name="Aggarwal R.K."/>
        </authorList>
    </citation>
    <scope>NUCLEOTIDE SEQUENCE [LARGE SCALE GENOMIC DNA]</scope>
    <source>
        <strain evidence="5 6">KG-21</strain>
    </source>
</reference>
<feature type="domain" description="ATPase PglY C-terminal" evidence="4">
    <location>
        <begin position="997"/>
        <end position="1173"/>
    </location>
</feature>
<dbReference type="Pfam" id="PF26382">
    <property type="entry name" value="BREX_PglY_6th"/>
    <property type="match status" value="1"/>
</dbReference>
<evidence type="ECO:0000259" key="2">
    <source>
        <dbReference type="Pfam" id="PF19557"/>
    </source>
</evidence>
<dbReference type="EMBL" id="AZYO01000048">
    <property type="protein sequence ID" value="KOS55046.1"/>
    <property type="molecule type" value="Genomic_DNA"/>
</dbReference>
<feature type="domain" description="DUF6079" evidence="2">
    <location>
        <begin position="29"/>
        <end position="115"/>
    </location>
</feature>
<evidence type="ECO:0000259" key="4">
    <source>
        <dbReference type="Pfam" id="PF26382"/>
    </source>
</evidence>
<dbReference type="Proteomes" id="UP000037712">
    <property type="component" value="Unassembled WGS sequence"/>
</dbReference>
<gene>
    <name evidence="5" type="ORF">Z051_17000</name>
</gene>
<sequence>MSILLRDVIDIPERVGADDYVLRLTDSTDNDAHIRATVDSYVLTDSLKDNFAAAISLISDAITKNTSRGAYLAGAFGSGKSHFMALLYALLCNHPALRTERFRDLTDRYDANIAGKKILSLTYHFLGTKSMEEAIFRGYVDQIRRLHPEAPLPALHVSDTLLADAEHLREKMGDERFLSGLGGDSADGDDAWGGLVSDSWTLERYRAGLVAPAESEERKELVSALVRNYFTSFLEQAEYVDLDRGLSVISEHARELGYDAVVLFLDELILWLIFYVRNNEIFSRESQKITKLVEGSGNPRPIPLVSFISRQMDLRKWLADAGASGAEQDATDRALQYQQGRFRTIELGNDNLAEVANIRLLQPKNAEAKQTLDDAFRSVTRSPDVWDVLRDSMNTTEEHRGASEQEFRLTYPFSPALVATLRELASVMQRDRTALKVMQRMLVERRDTLTTADLIPVGDAFGPIVDGDEPIDGVASTLFKAADSLYHDKLLPLLLTRHQVTQEQLDTDPDSVPAGFRAHDRIAKTLLLSAIAPKVPALRDITASRLAALNHGSIKTRMKGGEARVVLGVVREWSKDVPEITVSEGTNPIIRVQLSNVDYNSVLERIRGEDNTGKRKVLIRTLVHQALGVDTKQDDLAGGATRTVIWRGSRREVDVVFGNVRDASSVPEQNFDNRPGTWRLVVDYPFDEGEFSAADDIARIDRLLAGGDRHTIVWLPKFFSDEARQDLALLVKLDWLFGGTGDRWQENTDHLSPADRAQARGILENLYRGTLNAFQRLLEQAYGIEAPDPKYFVDDPGHTEILVSLSKDFSPKLPTALNLRDAFDKVVDQAFGALYPNHPQYPSPDDEVTTRHYEIVRGFVEEAVADRQGRVPTAGAERKVAQRIAAPLKVGKATEDHFLFGEDTFAYWAGELDRAAAEADRVTVGALQHRIDAVSPAWGLRPEARDLIVAAWALLRKRAWFEAGAPVPAPPLGRMRESIELRAEELPEQAAWDAARTTATYLLGYTIPRTFLTGANVADFAQQVRARAGEKTSDLRQLVDRLADAHRALKLDVTDTDRISVARSLVAYLDALAATGGNVALIDLLATTPVPGSAESAGRMRTEAAHDAAALRGFQWRLIGALLAGAETGGERGESARVIVKKLEELITTPGVSLADELNRTETRVVEWVVSERPVDDPDEDIDDDEVDDDTDDNDDEVVTDPDEVTLDDIADIESVTKRLRAAHKKHGRRLHVSWWVE</sequence>
<dbReference type="RefSeq" id="WP_054373663.1">
    <property type="nucleotide sequence ID" value="NZ_AZYO01000048.1"/>
</dbReference>
<evidence type="ECO:0000313" key="6">
    <source>
        <dbReference type="Proteomes" id="UP000037712"/>
    </source>
</evidence>
<dbReference type="InterPro" id="IPR058748">
    <property type="entry name" value="PglY_5th"/>
</dbReference>
<evidence type="ECO:0000256" key="1">
    <source>
        <dbReference type="SAM" id="MobiDB-lite"/>
    </source>
</evidence>
<proteinExistence type="predicted"/>
<evidence type="ECO:0000313" key="5">
    <source>
        <dbReference type="EMBL" id="KOS55046.1"/>
    </source>
</evidence>
<feature type="compositionally biased region" description="Acidic residues" evidence="1">
    <location>
        <begin position="1177"/>
        <end position="1200"/>
    </location>
</feature>
<feature type="region of interest" description="Disordered" evidence="1">
    <location>
        <begin position="1171"/>
        <end position="1200"/>
    </location>
</feature>
<comment type="caution">
    <text evidence="5">The sequence shown here is derived from an EMBL/GenBank/DDBJ whole genome shotgun (WGS) entry which is preliminary data.</text>
</comment>
<protein>
    <submittedName>
        <fullName evidence="5">Phage resistance protein</fullName>
    </submittedName>
</protein>